<feature type="domain" description="ProQ/FinO" evidence="5">
    <location>
        <begin position="26"/>
        <end position="136"/>
    </location>
</feature>
<evidence type="ECO:0000256" key="1">
    <source>
        <dbReference type="ARBA" id="ARBA00022490"/>
    </source>
</evidence>
<proteinExistence type="predicted"/>
<dbReference type="GO" id="GO:0033592">
    <property type="term" value="F:RNA strand annealing activity"/>
    <property type="evidence" value="ECO:0007669"/>
    <property type="project" value="InterPro"/>
</dbReference>
<dbReference type="OrthoDB" id="9180746at2"/>
<keyword evidence="2" id="KW-0694">RNA-binding</keyword>
<organism evidence="6 7">
    <name type="scientific">Rhodoferax sediminis</name>
    <dbReference type="NCBI Taxonomy" id="2509614"/>
    <lineage>
        <taxon>Bacteria</taxon>
        <taxon>Pseudomonadati</taxon>
        <taxon>Pseudomonadota</taxon>
        <taxon>Betaproteobacteria</taxon>
        <taxon>Burkholderiales</taxon>
        <taxon>Comamonadaceae</taxon>
        <taxon>Rhodoferax</taxon>
    </lineage>
</organism>
<evidence type="ECO:0000256" key="4">
    <source>
        <dbReference type="SAM" id="MobiDB-lite"/>
    </source>
</evidence>
<dbReference type="EMBL" id="CP035503">
    <property type="protein sequence ID" value="QDL36654.1"/>
    <property type="molecule type" value="Genomic_DNA"/>
</dbReference>
<dbReference type="GO" id="GO:0034057">
    <property type="term" value="F:RNA strand-exchange activity"/>
    <property type="evidence" value="ECO:0007669"/>
    <property type="project" value="InterPro"/>
</dbReference>
<dbReference type="InterPro" id="IPR036442">
    <property type="entry name" value="ProQ/FinO_sf"/>
</dbReference>
<dbReference type="KEGG" id="rhf:EUB48_04605"/>
<accession>A0A515D8C2</accession>
<evidence type="ECO:0000313" key="7">
    <source>
        <dbReference type="Proteomes" id="UP000316798"/>
    </source>
</evidence>
<name>A0A515D8C2_9BURK</name>
<dbReference type="Proteomes" id="UP000316798">
    <property type="component" value="Chromosome"/>
</dbReference>
<dbReference type="GO" id="GO:0005829">
    <property type="term" value="C:cytosol"/>
    <property type="evidence" value="ECO:0007669"/>
    <property type="project" value="TreeGrafter"/>
</dbReference>
<dbReference type="PANTHER" id="PTHR38106">
    <property type="entry name" value="RNA CHAPERONE PROQ"/>
    <property type="match status" value="1"/>
</dbReference>
<dbReference type="SUPFAM" id="SSF48657">
    <property type="entry name" value="FinO-like"/>
    <property type="match status" value="1"/>
</dbReference>
<dbReference type="AlphaFoldDB" id="A0A515D8C2"/>
<evidence type="ECO:0000256" key="3">
    <source>
        <dbReference type="ARBA" id="ARBA00023186"/>
    </source>
</evidence>
<evidence type="ECO:0000313" key="6">
    <source>
        <dbReference type="EMBL" id="QDL36654.1"/>
    </source>
</evidence>
<keyword evidence="7" id="KW-1185">Reference proteome</keyword>
<dbReference type="Gene3D" id="1.10.1710.10">
    <property type="entry name" value="ProQ/FinO domain"/>
    <property type="match status" value="1"/>
</dbReference>
<dbReference type="InterPro" id="IPR016103">
    <property type="entry name" value="ProQ/FinO"/>
</dbReference>
<sequence length="228" mass="25180">MTPSPSDAPVLPDASTPPEASAKKPGRLPSARPVLEKLFELYPHLFGAEFLPLKLGIFQELLAAHPEHFSRDALKAALGVHTRSTRYLQSVAAGKPRHDLTGVAVEPVAPEHVCLSVLELFRRKQGRTPEDLRPKFRAQLLRAFEASGLTPQEYRAKVQTSDARANALLEEAFAEYDQQRARQEALCRALESSGKTPAEFAEMYGLNPRDVTAALERQRRQQAPAAPL</sequence>
<dbReference type="InterPro" id="IPR023529">
    <property type="entry name" value="ProQ"/>
</dbReference>
<dbReference type="SMART" id="SM00945">
    <property type="entry name" value="ProQ"/>
    <property type="match status" value="1"/>
</dbReference>
<keyword evidence="1" id="KW-0963">Cytoplasm</keyword>
<feature type="region of interest" description="Disordered" evidence="4">
    <location>
        <begin position="1"/>
        <end position="28"/>
    </location>
</feature>
<keyword evidence="3" id="KW-0143">Chaperone</keyword>
<evidence type="ECO:0000256" key="2">
    <source>
        <dbReference type="ARBA" id="ARBA00022884"/>
    </source>
</evidence>
<dbReference type="PANTHER" id="PTHR38106:SF1">
    <property type="entry name" value="RNA CHAPERONE PROQ"/>
    <property type="match status" value="1"/>
</dbReference>
<gene>
    <name evidence="6" type="ORF">EUB48_04605</name>
</gene>
<evidence type="ECO:0000259" key="5">
    <source>
        <dbReference type="SMART" id="SM00945"/>
    </source>
</evidence>
<dbReference type="GO" id="GO:0010608">
    <property type="term" value="P:post-transcriptional regulation of gene expression"/>
    <property type="evidence" value="ECO:0007669"/>
    <property type="project" value="InterPro"/>
</dbReference>
<reference evidence="6 7" key="1">
    <citation type="submission" date="2019-01" db="EMBL/GenBank/DDBJ databases">
        <title>Genomic insights into a novel species Rhodoferax sp.</title>
        <authorList>
            <person name="Jin L."/>
        </authorList>
    </citation>
    <scope>NUCLEOTIDE SEQUENCE [LARGE SCALE GENOMIC DNA]</scope>
    <source>
        <strain evidence="6 7">CHu59-6-5</strain>
    </source>
</reference>
<dbReference type="RefSeq" id="WP_142817820.1">
    <property type="nucleotide sequence ID" value="NZ_CP035503.1"/>
</dbReference>
<protein>
    <submittedName>
        <fullName evidence="6">Prop effector</fullName>
    </submittedName>
</protein>
<dbReference type="Pfam" id="PF04352">
    <property type="entry name" value="ProQ"/>
    <property type="match status" value="1"/>
</dbReference>